<dbReference type="EMBL" id="JASMQC010000018">
    <property type="protein sequence ID" value="KAK1938199.1"/>
    <property type="molecule type" value="Genomic_DNA"/>
</dbReference>
<dbReference type="GO" id="GO:0006031">
    <property type="term" value="P:chitin biosynthetic process"/>
    <property type="evidence" value="ECO:0007669"/>
    <property type="project" value="TreeGrafter"/>
</dbReference>
<dbReference type="Gene3D" id="1.20.58.80">
    <property type="entry name" value="Phosphotransferase system, lactose/cellobiose-type IIA subunit"/>
    <property type="match status" value="1"/>
</dbReference>
<keyword evidence="6 11" id="KW-0812">Transmembrane</keyword>
<evidence type="ECO:0000256" key="4">
    <source>
        <dbReference type="ARBA" id="ARBA00022676"/>
    </source>
</evidence>
<proteinExistence type="predicted"/>
<dbReference type="PANTHER" id="PTHR22914">
    <property type="entry name" value="CHITIN SYNTHASE"/>
    <property type="match status" value="1"/>
</dbReference>
<evidence type="ECO:0000256" key="2">
    <source>
        <dbReference type="ARBA" id="ARBA00012543"/>
    </source>
</evidence>
<dbReference type="Pfam" id="PF01644">
    <property type="entry name" value="Chitin_synth_1"/>
    <property type="match status" value="1"/>
</dbReference>
<feature type="transmembrane region" description="Helical" evidence="11">
    <location>
        <begin position="785"/>
        <end position="805"/>
    </location>
</feature>
<evidence type="ECO:0000256" key="1">
    <source>
        <dbReference type="ARBA" id="ARBA00004651"/>
    </source>
</evidence>
<dbReference type="InterPro" id="IPR004835">
    <property type="entry name" value="Chitin_synth"/>
</dbReference>
<dbReference type="EC" id="2.4.1.16" evidence="2"/>
<feature type="transmembrane region" description="Helical" evidence="11">
    <location>
        <begin position="555"/>
        <end position="586"/>
    </location>
</feature>
<feature type="transmembrane region" description="Helical" evidence="11">
    <location>
        <begin position="612"/>
        <end position="631"/>
    </location>
</feature>
<comment type="subcellular location">
    <subcellularLocation>
        <location evidence="1">Cell membrane</location>
        <topology evidence="1">Multi-pass membrane protein</topology>
    </subcellularLocation>
</comment>
<comment type="caution">
    <text evidence="12">The sequence shown here is derived from an EMBL/GenBank/DDBJ whole genome shotgun (WGS) entry which is preliminary data.</text>
</comment>
<keyword evidence="5" id="KW-0808">Transferase</keyword>
<dbReference type="GO" id="GO:0071555">
    <property type="term" value="P:cell wall organization"/>
    <property type="evidence" value="ECO:0007669"/>
    <property type="project" value="UniProtKB-KW"/>
</dbReference>
<dbReference type="InterPro" id="IPR029044">
    <property type="entry name" value="Nucleotide-diphossugar_trans"/>
</dbReference>
<evidence type="ECO:0000313" key="13">
    <source>
        <dbReference type="Proteomes" id="UP001259832"/>
    </source>
</evidence>
<feature type="transmembrane region" description="Helical" evidence="11">
    <location>
        <begin position="811"/>
        <end position="836"/>
    </location>
</feature>
<feature type="transmembrane region" description="Helical" evidence="11">
    <location>
        <begin position="671"/>
        <end position="690"/>
    </location>
</feature>
<feature type="coiled-coil region" evidence="10">
    <location>
        <begin position="751"/>
        <end position="778"/>
    </location>
</feature>
<evidence type="ECO:0000256" key="5">
    <source>
        <dbReference type="ARBA" id="ARBA00022679"/>
    </source>
</evidence>
<dbReference type="Proteomes" id="UP001259832">
    <property type="component" value="Unassembled WGS sequence"/>
</dbReference>
<gene>
    <name evidence="12" type="ORF">P3T76_009349</name>
</gene>
<keyword evidence="8 11" id="KW-0472">Membrane</keyword>
<reference evidence="12" key="1">
    <citation type="submission" date="2023-08" db="EMBL/GenBank/DDBJ databases">
        <title>Reference Genome Resource for the Citrus Pathogen Phytophthora citrophthora.</title>
        <authorList>
            <person name="Moller H."/>
            <person name="Coetzee B."/>
            <person name="Rose L.J."/>
            <person name="Van Niekerk J.M."/>
        </authorList>
    </citation>
    <scope>NUCLEOTIDE SEQUENCE</scope>
    <source>
        <strain evidence="12">STE-U-9442</strain>
    </source>
</reference>
<feature type="transmembrane region" description="Helical" evidence="11">
    <location>
        <begin position="643"/>
        <end position="665"/>
    </location>
</feature>
<accession>A0AAD9LK01</accession>
<keyword evidence="10" id="KW-0175">Coiled coil</keyword>
<evidence type="ECO:0000256" key="9">
    <source>
        <dbReference type="ARBA" id="ARBA00023316"/>
    </source>
</evidence>
<keyword evidence="4" id="KW-0328">Glycosyltransferase</keyword>
<protein>
    <recommendedName>
        <fullName evidence="2">chitin synthase</fullName>
        <ecNumber evidence="2">2.4.1.16</ecNumber>
    </recommendedName>
</protein>
<evidence type="ECO:0000256" key="7">
    <source>
        <dbReference type="ARBA" id="ARBA00022989"/>
    </source>
</evidence>
<organism evidence="12 13">
    <name type="scientific">Phytophthora citrophthora</name>
    <dbReference type="NCBI Taxonomy" id="4793"/>
    <lineage>
        <taxon>Eukaryota</taxon>
        <taxon>Sar</taxon>
        <taxon>Stramenopiles</taxon>
        <taxon>Oomycota</taxon>
        <taxon>Peronosporomycetes</taxon>
        <taxon>Peronosporales</taxon>
        <taxon>Peronosporaceae</taxon>
        <taxon>Phytophthora</taxon>
    </lineage>
</organism>
<name>A0AAD9LK01_9STRA</name>
<evidence type="ECO:0000256" key="10">
    <source>
        <dbReference type="SAM" id="Coils"/>
    </source>
</evidence>
<keyword evidence="7 11" id="KW-1133">Transmembrane helix</keyword>
<keyword evidence="9" id="KW-0961">Cell wall biogenesis/degradation</keyword>
<dbReference type="SMR" id="A0AAD9LK01"/>
<dbReference type="SUPFAM" id="SSF53448">
    <property type="entry name" value="Nucleotide-diphospho-sugar transferases"/>
    <property type="match status" value="1"/>
</dbReference>
<evidence type="ECO:0000256" key="8">
    <source>
        <dbReference type="ARBA" id="ARBA00023136"/>
    </source>
</evidence>
<sequence length="1053" mass="119137">MGLPPLSHGAPRSSMMSVEYDGISLPPPSIRSCGSQQYVTSFIPTGAAFPSGSVQDLISSMKSYASATDLVRTYSEIPSVEEALVTLDRAAVALGARRYRDALKLYLEGGYAMANVAERQANPKICNLLTSKGFETLNWCARLCDWIEGRVKEKHPRPGVHKVGIPVSNWDEDWVGPYLDEEEARRMWYTPVYCPHPIDFSNLGYRLRCVETGRRPRLMICITMYNEGPQQLKATLKKLANNLAYLKEQKSGHEKTLTGAFAGEDVWQNVLLCIVADGREQVNDKMLDYLEAIGLYDEDLLTINSAGIGAQCHLFEHTLQLNVNGKSLLPIQTVFALKENKSSKLDSHHWYFNSFAEQIQPEYTAVMDVGTMLTKSALYHLLFAFERNHQIGGACGQLTVEKPFENLSNWVISAQHFEYKISNILDKSLESCFGFISVLPGAFSAYRYEAIRGAPLDAYFQTLNVDLDVLGPFIGNMYLAEDRILSFEVVARKDCKWTMHYVKDAVARTDVPHDLVGLISQRKRWLNGAFFATLFSIWNWGRIYSESNHSFMRKLAFLVFYVYHLLYTAFGFFLPANLYLALYFIVFQGFQQNRLEFVDTSEYSQTVLDSVVYIYNFVYLFGLLMLIIIGLGNNPKHMKLTYYFVGAVFGVMMMLSSLVGLGIFFSTPATINSIVVSILTVGVYFIGSALHGEVHHIFMTFTHYTALIPSFVNIFTIYSFCNLQDLSWGTKGLHDDPLLAASLDETEKGDFKDVIAKRRAMEERRREEKERLENRTKNFEAFRTNILLTWAFSNLIFALFIVYFADSSTYMPILYIFVASLNSCRLLGCIGHWIYIHTTGLRDRVLDKSECGNGTGRYPQNSYVQLEEHYAALAEDQRTYASGRTNDSIRSNNDISSIAGSDILPSAKRTQSNSSESSQSVATPSLLGTWESNEAFGNTALDWSQAVKDQQVQLLLTFEPGNVYKFRLEAKDSKTDVTSNFHHVVASEGKYELQGEDGINIHGDASGIKWTYMFEDEDNLRIRLEGARRFGRCKGVDVIYFAREKTTQQLKNL</sequence>
<keyword evidence="3" id="KW-1003">Cell membrane</keyword>
<evidence type="ECO:0000313" key="12">
    <source>
        <dbReference type="EMBL" id="KAK1938199.1"/>
    </source>
</evidence>
<dbReference type="FunFam" id="1.20.58.80:FF:000023">
    <property type="entry name" value="Chitin synthase 1"/>
    <property type="match status" value="1"/>
</dbReference>
<dbReference type="AlphaFoldDB" id="A0AAD9LK01"/>
<dbReference type="GO" id="GO:0005886">
    <property type="term" value="C:plasma membrane"/>
    <property type="evidence" value="ECO:0007669"/>
    <property type="project" value="UniProtKB-SubCell"/>
</dbReference>
<evidence type="ECO:0000256" key="11">
    <source>
        <dbReference type="SAM" id="Phobius"/>
    </source>
</evidence>
<evidence type="ECO:0000256" key="6">
    <source>
        <dbReference type="ARBA" id="ARBA00022692"/>
    </source>
</evidence>
<dbReference type="GO" id="GO:0004100">
    <property type="term" value="F:chitin synthase activity"/>
    <property type="evidence" value="ECO:0007669"/>
    <property type="project" value="UniProtKB-EC"/>
</dbReference>
<dbReference type="PANTHER" id="PTHR22914:SF9">
    <property type="entry name" value="CHITIN SYNTHASE 1"/>
    <property type="match status" value="1"/>
</dbReference>
<evidence type="ECO:0000256" key="3">
    <source>
        <dbReference type="ARBA" id="ARBA00022475"/>
    </source>
</evidence>
<keyword evidence="13" id="KW-1185">Reference proteome</keyword>